<gene>
    <name evidence="3" type="ORF">BCR43DRAFT_490693</name>
</gene>
<evidence type="ECO:0000313" key="3">
    <source>
        <dbReference type="EMBL" id="ORY97991.1"/>
    </source>
</evidence>
<name>A0A1X2HGE0_SYNRA</name>
<dbReference type="EMBL" id="MCGN01000004">
    <property type="protein sequence ID" value="ORY97991.1"/>
    <property type="molecule type" value="Genomic_DNA"/>
</dbReference>
<proteinExistence type="predicted"/>
<feature type="compositionally biased region" description="Basic and acidic residues" evidence="1">
    <location>
        <begin position="153"/>
        <end position="162"/>
    </location>
</feature>
<comment type="caution">
    <text evidence="3">The sequence shown here is derived from an EMBL/GenBank/DDBJ whole genome shotgun (WGS) entry which is preliminary data.</text>
</comment>
<organism evidence="3 4">
    <name type="scientific">Syncephalastrum racemosum</name>
    <name type="common">Filamentous fungus</name>
    <dbReference type="NCBI Taxonomy" id="13706"/>
    <lineage>
        <taxon>Eukaryota</taxon>
        <taxon>Fungi</taxon>
        <taxon>Fungi incertae sedis</taxon>
        <taxon>Mucoromycota</taxon>
        <taxon>Mucoromycotina</taxon>
        <taxon>Mucoromycetes</taxon>
        <taxon>Mucorales</taxon>
        <taxon>Syncephalastraceae</taxon>
        <taxon>Syncephalastrum</taxon>
    </lineage>
</organism>
<dbReference type="Proteomes" id="UP000242180">
    <property type="component" value="Unassembled WGS sequence"/>
</dbReference>
<dbReference type="InParanoid" id="A0A1X2HGE0"/>
<evidence type="ECO:0008006" key="5">
    <source>
        <dbReference type="Google" id="ProtNLM"/>
    </source>
</evidence>
<protein>
    <recommendedName>
        <fullName evidence="5">SMP domain-containing protein</fullName>
    </recommendedName>
</protein>
<keyword evidence="2" id="KW-0732">Signal</keyword>
<evidence type="ECO:0000256" key="1">
    <source>
        <dbReference type="SAM" id="MobiDB-lite"/>
    </source>
</evidence>
<reference evidence="3 4" key="1">
    <citation type="submission" date="2016-07" db="EMBL/GenBank/DDBJ databases">
        <title>Pervasive Adenine N6-methylation of Active Genes in Fungi.</title>
        <authorList>
            <consortium name="DOE Joint Genome Institute"/>
            <person name="Mondo S.J."/>
            <person name="Dannebaum R.O."/>
            <person name="Kuo R.C."/>
            <person name="Labutti K."/>
            <person name="Haridas S."/>
            <person name="Kuo A."/>
            <person name="Salamov A."/>
            <person name="Ahrendt S.R."/>
            <person name="Lipzen A."/>
            <person name="Sullivan W."/>
            <person name="Andreopoulos W.B."/>
            <person name="Clum A."/>
            <person name="Lindquist E."/>
            <person name="Daum C."/>
            <person name="Ramamoorthy G.K."/>
            <person name="Gryganskyi A."/>
            <person name="Culley D."/>
            <person name="Magnuson J.K."/>
            <person name="James T.Y."/>
            <person name="O'Malley M.A."/>
            <person name="Stajich J.E."/>
            <person name="Spatafora J.W."/>
            <person name="Visel A."/>
            <person name="Grigoriev I.V."/>
        </authorList>
    </citation>
    <scope>NUCLEOTIDE SEQUENCE [LARGE SCALE GENOMIC DNA]</scope>
    <source>
        <strain evidence="3 4">NRRL 2496</strain>
    </source>
</reference>
<evidence type="ECO:0000313" key="4">
    <source>
        <dbReference type="Proteomes" id="UP000242180"/>
    </source>
</evidence>
<feature type="chain" id="PRO_5011964860" description="SMP domain-containing protein" evidence="2">
    <location>
        <begin position="23"/>
        <end position="223"/>
    </location>
</feature>
<keyword evidence="4" id="KW-1185">Reference proteome</keyword>
<feature type="signal peptide" evidence="2">
    <location>
        <begin position="1"/>
        <end position="22"/>
    </location>
</feature>
<dbReference type="AlphaFoldDB" id="A0A1X2HGE0"/>
<feature type="compositionally biased region" description="Basic and acidic residues" evidence="1">
    <location>
        <begin position="179"/>
        <end position="194"/>
    </location>
</feature>
<sequence>MKLTFACVTLGASIAIFSGASANQDTVQVANDITSVRSLVANTFGQSGAPKHDAAPADEHAKAIQEKIAQIQKQNDEDMRKAEAEGRVIHYTEYTPSSSLLGQSDEQGQKRKRDTLLANALLKGKAKMQSKAQMKKEEASNALVNKLIQVDSSPEKSKDEAQPTKNNQVIGQLAHKKVAHIDDELSKTKPDPHSFVEVKPNQHDIVGVNPAGVVSGQAFNNAQ</sequence>
<accession>A0A1X2HGE0</accession>
<feature type="region of interest" description="Disordered" evidence="1">
    <location>
        <begin position="151"/>
        <end position="194"/>
    </location>
</feature>
<evidence type="ECO:0000256" key="2">
    <source>
        <dbReference type="SAM" id="SignalP"/>
    </source>
</evidence>